<name>A0A9P8S3F4_9HYPO</name>
<evidence type="ECO:0000256" key="26">
    <source>
        <dbReference type="SAM" id="MobiDB-lite"/>
    </source>
</evidence>
<evidence type="ECO:0000256" key="13">
    <source>
        <dbReference type="ARBA" id="ARBA00022801"/>
    </source>
</evidence>
<dbReference type="Proteomes" id="UP000764110">
    <property type="component" value="Unassembled WGS sequence"/>
</dbReference>
<dbReference type="Pfam" id="PF01112">
    <property type="entry name" value="Asparaginase_2"/>
    <property type="match status" value="1"/>
</dbReference>
<evidence type="ECO:0000256" key="19">
    <source>
        <dbReference type="ARBA" id="ARBA00023049"/>
    </source>
</evidence>
<dbReference type="GO" id="GO:0005576">
    <property type="term" value="C:extracellular region"/>
    <property type="evidence" value="ECO:0007669"/>
    <property type="project" value="UniProtKB-SubCell"/>
</dbReference>
<evidence type="ECO:0000256" key="22">
    <source>
        <dbReference type="ARBA" id="ARBA00081330"/>
    </source>
</evidence>
<dbReference type="InterPro" id="IPR004648">
    <property type="entry name" value="Oligpept_transpt"/>
</dbReference>
<feature type="transmembrane region" description="Helical" evidence="27">
    <location>
        <begin position="758"/>
        <end position="780"/>
    </location>
</feature>
<keyword evidence="21" id="KW-1015">Disulfide bond</keyword>
<dbReference type="GO" id="GO:0015031">
    <property type="term" value="P:protein transport"/>
    <property type="evidence" value="ECO:0007669"/>
    <property type="project" value="UniProtKB-KW"/>
</dbReference>
<evidence type="ECO:0000256" key="10">
    <source>
        <dbReference type="ARBA" id="ARBA00022670"/>
    </source>
</evidence>
<comment type="caution">
    <text evidence="30">The sequence shown here is derived from an EMBL/GenBank/DDBJ whole genome shotgun (WGS) entry which is preliminary data.</text>
</comment>
<gene>
    <name evidence="30" type="ORF">MHUMG1_09256</name>
</gene>
<dbReference type="SUPFAM" id="SSF53187">
    <property type="entry name" value="Zn-dependent exopeptidases"/>
    <property type="match status" value="1"/>
</dbReference>
<dbReference type="Pfam" id="PF03169">
    <property type="entry name" value="OPT"/>
    <property type="match status" value="1"/>
</dbReference>
<evidence type="ECO:0000256" key="15">
    <source>
        <dbReference type="ARBA" id="ARBA00022856"/>
    </source>
</evidence>
<accession>A0A9P8S3F4</accession>
<feature type="signal peptide" evidence="28">
    <location>
        <begin position="1"/>
        <end position="16"/>
    </location>
</feature>
<dbReference type="Pfam" id="PF00246">
    <property type="entry name" value="Peptidase_M14"/>
    <property type="match status" value="1"/>
</dbReference>
<keyword evidence="16" id="KW-0653">Protein transport</keyword>
<feature type="transmembrane region" description="Helical" evidence="27">
    <location>
        <begin position="841"/>
        <end position="858"/>
    </location>
</feature>
<evidence type="ECO:0000256" key="14">
    <source>
        <dbReference type="ARBA" id="ARBA00022833"/>
    </source>
</evidence>
<dbReference type="InterPro" id="IPR004813">
    <property type="entry name" value="OPT"/>
</dbReference>
<dbReference type="GO" id="GO:0016020">
    <property type="term" value="C:membrane"/>
    <property type="evidence" value="ECO:0007669"/>
    <property type="project" value="UniProtKB-SubCell"/>
</dbReference>
<dbReference type="InterPro" id="IPR029055">
    <property type="entry name" value="Ntn_hydrolases_N"/>
</dbReference>
<feature type="site" description="Cleavage; by autolysis" evidence="24">
    <location>
        <begin position="1545"/>
        <end position="1546"/>
    </location>
</feature>
<feature type="transmembrane region" description="Helical" evidence="27">
    <location>
        <begin position="910"/>
        <end position="931"/>
    </location>
</feature>
<feature type="transmembrane region" description="Helical" evidence="27">
    <location>
        <begin position="963"/>
        <end position="982"/>
    </location>
</feature>
<keyword evidence="20 27" id="KW-0472">Membrane</keyword>
<evidence type="ECO:0000256" key="18">
    <source>
        <dbReference type="ARBA" id="ARBA00023026"/>
    </source>
</evidence>
<evidence type="ECO:0000256" key="21">
    <source>
        <dbReference type="ARBA" id="ARBA00023157"/>
    </source>
</evidence>
<dbReference type="InterPro" id="IPR000246">
    <property type="entry name" value="Peptidase_T2"/>
</dbReference>
<evidence type="ECO:0000256" key="3">
    <source>
        <dbReference type="ARBA" id="ARBA00004141"/>
    </source>
</evidence>
<dbReference type="InterPro" id="IPR000834">
    <property type="entry name" value="Peptidase_M14"/>
</dbReference>
<evidence type="ECO:0000256" key="24">
    <source>
        <dbReference type="PIRSR" id="PIRSR600246-3"/>
    </source>
</evidence>
<keyword evidence="19" id="KW-0482">Metalloprotease</keyword>
<evidence type="ECO:0000256" key="20">
    <source>
        <dbReference type="ARBA" id="ARBA00023136"/>
    </source>
</evidence>
<evidence type="ECO:0000313" key="31">
    <source>
        <dbReference type="Proteomes" id="UP000764110"/>
    </source>
</evidence>
<keyword evidence="28" id="KW-0732">Signal</keyword>
<dbReference type="Gene3D" id="3.60.20.30">
    <property type="entry name" value="(Glycosyl)asparaginase"/>
    <property type="match status" value="1"/>
</dbReference>
<evidence type="ECO:0000256" key="6">
    <source>
        <dbReference type="ARBA" id="ARBA00008807"/>
    </source>
</evidence>
<keyword evidence="9" id="KW-0121">Carboxypeptidase</keyword>
<evidence type="ECO:0000256" key="16">
    <source>
        <dbReference type="ARBA" id="ARBA00022927"/>
    </source>
</evidence>
<dbReference type="GO" id="GO:0008270">
    <property type="term" value="F:zinc ion binding"/>
    <property type="evidence" value="ECO:0007669"/>
    <property type="project" value="InterPro"/>
</dbReference>
<dbReference type="Pfam" id="PF02244">
    <property type="entry name" value="Propep_M14"/>
    <property type="match status" value="1"/>
</dbReference>
<dbReference type="PRINTS" id="PR00765">
    <property type="entry name" value="CRBOXYPTASEA"/>
</dbReference>
<evidence type="ECO:0000256" key="27">
    <source>
        <dbReference type="SAM" id="Phobius"/>
    </source>
</evidence>
<comment type="similarity">
    <text evidence="6">Belongs to the oligopeptide OPT transporter family.</text>
</comment>
<feature type="transmembrane region" description="Helical" evidence="27">
    <location>
        <begin position="994"/>
        <end position="1014"/>
    </location>
</feature>
<evidence type="ECO:0000256" key="4">
    <source>
        <dbReference type="ARBA" id="ARBA00004613"/>
    </source>
</evidence>
<dbReference type="CDD" id="cd03860">
    <property type="entry name" value="M14_CP_A-B_like"/>
    <property type="match status" value="1"/>
</dbReference>
<dbReference type="InterPro" id="IPR036990">
    <property type="entry name" value="M14A-like_propep"/>
</dbReference>
<keyword evidence="14" id="KW-0862">Zinc</keyword>
<dbReference type="FunFam" id="3.40.630.10:FF:000040">
    <property type="entry name" value="zinc carboxypeptidase"/>
    <property type="match status" value="1"/>
</dbReference>
<evidence type="ECO:0000256" key="8">
    <source>
        <dbReference type="ARBA" id="ARBA00022525"/>
    </source>
</evidence>
<comment type="function">
    <text evidence="2">Extracellular metalloprotease that contributes to pathogenicity.</text>
</comment>
<sequence>MKALAVLSSLLAPAAAVAIDSELSYDGHRVFRVRVADDGSHVQSVIDKLQLTTWQPPSRKGAFADIQVAPRQLEEFHKAMDGQDLTTMHDDLGKSIKREGTFMTYAGTLSNAAKGLTPFCPSHLAGSANDTWFTSYHDYTDHVQWLNDLGAKFSKNAKTVTSGKTLEGNPITGLHIFGSSGGGKKPAVVFHGTVHAREWIASMVVEYMTNELITKYGSDKDITAFVDKYDFYMFPIVNVDGFKYTQTTNRMWRKNRQTTRGSNCLGHDINRNWPYKWDGQGASTNPCAEDFKGESEGDAPETKALSQFIQDVKNAQGLKLYIDWHSYSQLFLTPYGYSCDAKAPNDAEIQSLARGTVDAIFAVHQVRFNSGPICQTIYQASGSSIDFVADVVKGDYSFAAELRDTGKNGFVLPPEQIVPSGEEAFAGVKYLLQNMKFGILGAYHAIASMSNRRRLEPPTHDTRSGLLFHRSTQWRHLKTPSLVQQSTGGSTDRQDSLGSQFLGSFGHATRQTCAAIPLVYSAMSKPRADKSPNVVQTSSEDGHTGVADSPENGDTLYVNGHPVIRNGADVSRYLVSDRDDGDAALTFRSMVLGTAFTALSSVITMLYTFKPTQMQVSAVFIQLLVYIAGQAWALATPPPDRVKRPWLRRVLGFLNSGQPFGIKEHVVASLIASSGNNGLSGVEIYAVERLFYDRAVSATTAVLGTFSISLCGFVLAGVLRPLIVYPAEMVYWSTLPQVVLYQNLHFDRRENRARLAKFGWALAVAAAWQVFPGYVVPWFGGISVFCLASMNAPNATRRVFTTVFGGASPNKGLGLLNFSLDWQYIQSGFLSLPLKQQLNSWIGYGIWYVAMLGLYYNNAWGAKRFPFMSTSLFNGNGTRFNTTSILDGEGTIDQDKLDAVGLPYMTATTVWGYFTANLAIGALITHVLIFYGKDMALAWKQARARAQPDPHYQAMLRYNEVPMWWYAALFVLCFVAGLVVNIKGETTLPAWGYVVALLVGACIAPFSCFLYGLYGTGIGTNQLSKMVAGAVHPGRPLANLYFASWSHQVILLAVNLANWLKVGQYTKIPHRVMFATQVYGTLLGAGFNYAVMTTIVSNQRRVLLDPAGTNIWSGSTYQSLNSQAITWALAGQMYAAGGRYVLVPLGLLIGAALPVLHWAVGRAWPRIRAWPINTAIVSSYAGQVYYGNTSWIWSSIAVGVLSQLWLRRRLPGIYNKYNYLIGAALDGGSQIVIFVRKSKWCMRRGENSGGVGAMGKSNVFWMPWYLVLYGGAGQWTQIHTHLDAHRGPDKVWWVHIIGVFNVPSRLVTRITDADFLCSWWPCRPAGASRIEASSASPLGIYLRAARADIVSVRPQDYTFARLTHLHHFAHPCPSPKARDSMGPVGIVLHGGASESWVGDAASFEATNAFLDTLVSKAEASLRQGATAVDVAAEVVAELEDFPEFNAGKGSAVNIDGGFELEAGIVNGADSAYRAAVCLRTTKNPVRLARAMLDRRGPTAPVLMAGVGGDQLARRLGLETVDNGYFGTERRLSYWRQKRPDVSEHGTVGAVVLDARGNVAAANSTGGMTMKPVGRVGDTAILGAGLYADERVAVACSGGGEAIMTSMLAGRIANLYRGGAGIPRAVEQAVWEATRRCPSISCGVIAITSDGERTAQCNSRIFNTASAGDAAPRERHVGLLRCTMPVIGPLCCYDDDLLRIGVSKHPTRPGQLTFQLKGASLADMDREQVFALFGTLRRAAKALVELVGSSVSDVAMMTWPGGGGGHLLPVHIRRDSEGEDGSEDSKDSTESHTAIFHKTSMVIRRAGVGDGEQSNGRRGLLLVGEAEAQGAVGALWGALQGGLREALQLEGPRSWSLLVDPAAAGRGEVLVASSFPDRHWPSPAPFTSGTHDAEFTAALGPRSWDLDGLRCVADGLRDKLGRPAGVQSGYM</sequence>
<evidence type="ECO:0000256" key="7">
    <source>
        <dbReference type="ARBA" id="ARBA00022448"/>
    </source>
</evidence>
<dbReference type="Gene3D" id="3.30.70.340">
    <property type="entry name" value="Metallocarboxypeptidase-like"/>
    <property type="match status" value="1"/>
</dbReference>
<evidence type="ECO:0000256" key="25">
    <source>
        <dbReference type="PROSITE-ProRule" id="PRU01379"/>
    </source>
</evidence>
<comment type="cofactor">
    <cofactor evidence="1">
        <name>Zn(2+)</name>
        <dbReference type="ChEBI" id="CHEBI:29105"/>
    </cofactor>
</comment>
<evidence type="ECO:0000256" key="9">
    <source>
        <dbReference type="ARBA" id="ARBA00022645"/>
    </source>
</evidence>
<keyword evidence="15" id="KW-0571">Peptide transport</keyword>
<dbReference type="SMART" id="SM00631">
    <property type="entry name" value="Zn_pept"/>
    <property type="match status" value="1"/>
</dbReference>
<proteinExistence type="inferred from homology"/>
<evidence type="ECO:0000259" key="29">
    <source>
        <dbReference type="PROSITE" id="PS52035"/>
    </source>
</evidence>
<feature type="transmembrane region" description="Helical" evidence="27">
    <location>
        <begin position="695"/>
        <end position="719"/>
    </location>
</feature>
<feature type="chain" id="PRO_5040209026" description="Carboxypeptidase M14A" evidence="28">
    <location>
        <begin position="17"/>
        <end position="1930"/>
    </location>
</feature>
<feature type="transmembrane region" description="Helical" evidence="27">
    <location>
        <begin position="590"/>
        <end position="609"/>
    </location>
</feature>
<feature type="region of interest" description="Disordered" evidence="26">
    <location>
        <begin position="527"/>
        <end position="556"/>
    </location>
</feature>
<dbReference type="GO" id="GO:0006508">
    <property type="term" value="P:proteolysis"/>
    <property type="evidence" value="ECO:0007669"/>
    <property type="project" value="UniProtKB-KW"/>
</dbReference>
<evidence type="ECO:0000256" key="2">
    <source>
        <dbReference type="ARBA" id="ARBA00003091"/>
    </source>
</evidence>
<organism evidence="30 31">
    <name type="scientific">Metarhizium humberi</name>
    <dbReference type="NCBI Taxonomy" id="2596975"/>
    <lineage>
        <taxon>Eukaryota</taxon>
        <taxon>Fungi</taxon>
        <taxon>Dikarya</taxon>
        <taxon>Ascomycota</taxon>
        <taxon>Pezizomycotina</taxon>
        <taxon>Sordariomycetes</taxon>
        <taxon>Hypocreomycetidae</taxon>
        <taxon>Hypocreales</taxon>
        <taxon>Clavicipitaceae</taxon>
        <taxon>Metarhizium</taxon>
    </lineage>
</organism>
<dbReference type="PROSITE" id="PS52035">
    <property type="entry name" value="PEPTIDASE_M14"/>
    <property type="match status" value="1"/>
</dbReference>
<evidence type="ECO:0000256" key="23">
    <source>
        <dbReference type="PIRSR" id="PIRSR600246-1"/>
    </source>
</evidence>
<dbReference type="PANTHER" id="PTHR22601">
    <property type="entry name" value="ISP4 LIKE PROTEIN"/>
    <property type="match status" value="1"/>
</dbReference>
<evidence type="ECO:0000256" key="1">
    <source>
        <dbReference type="ARBA" id="ARBA00001947"/>
    </source>
</evidence>
<keyword evidence="11 27" id="KW-0812">Transmembrane</keyword>
<keyword evidence="13" id="KW-0378">Hydrolase</keyword>
<keyword evidence="18" id="KW-0843">Virulence</keyword>
<dbReference type="SUPFAM" id="SSF56235">
    <property type="entry name" value="N-terminal nucleophile aminohydrolases (Ntn hydrolases)"/>
    <property type="match status" value="1"/>
</dbReference>
<dbReference type="PROSITE" id="PS00132">
    <property type="entry name" value="CARBOXYPEPT_ZN_1"/>
    <property type="match status" value="1"/>
</dbReference>
<keyword evidence="8" id="KW-0964">Secreted</keyword>
<keyword evidence="7" id="KW-0813">Transport</keyword>
<evidence type="ECO:0000256" key="12">
    <source>
        <dbReference type="ARBA" id="ARBA00022723"/>
    </source>
</evidence>
<feature type="transmembrane region" description="Helical" evidence="27">
    <location>
        <begin position="1072"/>
        <end position="1091"/>
    </location>
</feature>
<dbReference type="Gene3D" id="3.40.630.10">
    <property type="entry name" value="Zn peptidases"/>
    <property type="match status" value="1"/>
</dbReference>
<comment type="similarity">
    <text evidence="5 25">Belongs to the peptidase M14 family.</text>
</comment>
<feature type="transmembrane region" description="Helical" evidence="27">
    <location>
        <begin position="1185"/>
        <end position="1205"/>
    </location>
</feature>
<feature type="active site" description="Nucleophile" evidence="23">
    <location>
        <position position="1546"/>
    </location>
</feature>
<evidence type="ECO:0000256" key="28">
    <source>
        <dbReference type="SAM" id="SignalP"/>
    </source>
</evidence>
<dbReference type="GO" id="GO:0035673">
    <property type="term" value="F:oligopeptide transmembrane transporter activity"/>
    <property type="evidence" value="ECO:0007669"/>
    <property type="project" value="InterPro"/>
</dbReference>
<dbReference type="InterPro" id="IPR057246">
    <property type="entry name" value="CARBOXYPEPT_ZN_1"/>
</dbReference>
<dbReference type="GO" id="GO:0004181">
    <property type="term" value="F:metallocarboxypeptidase activity"/>
    <property type="evidence" value="ECO:0007669"/>
    <property type="project" value="InterPro"/>
</dbReference>
<evidence type="ECO:0000313" key="30">
    <source>
        <dbReference type="EMBL" id="KAH0593009.1"/>
    </source>
</evidence>
<keyword evidence="12" id="KW-0479">Metal-binding</keyword>
<feature type="transmembrane region" description="Helical" evidence="27">
    <location>
        <begin position="1141"/>
        <end position="1164"/>
    </location>
</feature>
<keyword evidence="10" id="KW-0645">Protease</keyword>
<protein>
    <recommendedName>
        <fullName evidence="22">Carboxypeptidase M14A</fullName>
    </recommendedName>
</protein>
<feature type="transmembrane region" description="Helical" evidence="27">
    <location>
        <begin position="616"/>
        <end position="635"/>
    </location>
</feature>
<reference evidence="30 31" key="1">
    <citation type="submission" date="2020-07" db="EMBL/GenBank/DDBJ databases">
        <title>Metarhizium humberi genome.</title>
        <authorList>
            <person name="Lysoe E."/>
        </authorList>
    </citation>
    <scope>NUCLEOTIDE SEQUENCE [LARGE SCALE GENOMIC DNA]</scope>
    <source>
        <strain evidence="30 31">ESALQ1638</strain>
    </source>
</reference>
<feature type="active site" description="Proton donor/acceptor" evidence="25">
    <location>
        <position position="401"/>
    </location>
</feature>
<dbReference type="SUPFAM" id="SSF54897">
    <property type="entry name" value="Protease propeptides/inhibitors"/>
    <property type="match status" value="1"/>
</dbReference>
<dbReference type="InterPro" id="IPR003146">
    <property type="entry name" value="M14A_act_pep"/>
</dbReference>
<dbReference type="EMBL" id="JACEFI010000024">
    <property type="protein sequence ID" value="KAH0593009.1"/>
    <property type="molecule type" value="Genomic_DNA"/>
</dbReference>
<feature type="transmembrane region" description="Helical" evidence="27">
    <location>
        <begin position="1040"/>
        <end position="1060"/>
    </location>
</feature>
<keyword evidence="31" id="KW-1185">Reference proteome</keyword>
<evidence type="ECO:0000256" key="17">
    <source>
        <dbReference type="ARBA" id="ARBA00022989"/>
    </source>
</evidence>
<evidence type="ECO:0000256" key="5">
    <source>
        <dbReference type="ARBA" id="ARBA00005988"/>
    </source>
</evidence>
<comment type="subcellular location">
    <subcellularLocation>
        <location evidence="3">Membrane</location>
        <topology evidence="3">Multi-pass membrane protein</topology>
    </subcellularLocation>
    <subcellularLocation>
        <location evidence="4">Secreted</location>
    </subcellularLocation>
</comment>
<evidence type="ECO:0000256" key="11">
    <source>
        <dbReference type="ARBA" id="ARBA00022692"/>
    </source>
</evidence>
<feature type="domain" description="Peptidase M14" evidence="29">
    <location>
        <begin position="135"/>
        <end position="435"/>
    </location>
</feature>
<dbReference type="NCBIfam" id="TIGR00728">
    <property type="entry name" value="OPT_sfam"/>
    <property type="match status" value="1"/>
</dbReference>
<keyword evidence="17 27" id="KW-1133">Transmembrane helix</keyword>